<dbReference type="Gene3D" id="3.30.710.10">
    <property type="entry name" value="Potassium Channel Kv1.1, Chain A"/>
    <property type="match status" value="1"/>
</dbReference>
<dbReference type="AlphaFoldDB" id="A0A9P4NXL1"/>
<dbReference type="EMBL" id="MU007020">
    <property type="protein sequence ID" value="KAF2433527.1"/>
    <property type="molecule type" value="Genomic_DNA"/>
</dbReference>
<dbReference type="Proteomes" id="UP000800235">
    <property type="component" value="Unassembled WGS sequence"/>
</dbReference>
<comment type="caution">
    <text evidence="1">The sequence shown here is derived from an EMBL/GenBank/DDBJ whole genome shotgun (WGS) entry which is preliminary data.</text>
</comment>
<evidence type="ECO:0000313" key="1">
    <source>
        <dbReference type="EMBL" id="KAF2433527.1"/>
    </source>
</evidence>
<dbReference type="PANTHER" id="PTHR47843:SF3">
    <property type="entry name" value="BTB DOMAIN-CONTAINING PROTEIN"/>
    <property type="match status" value="1"/>
</dbReference>
<dbReference type="SUPFAM" id="SSF54695">
    <property type="entry name" value="POZ domain"/>
    <property type="match status" value="1"/>
</dbReference>
<dbReference type="InterPro" id="IPR011333">
    <property type="entry name" value="SKP1/BTB/POZ_sf"/>
</dbReference>
<evidence type="ECO:0008006" key="3">
    <source>
        <dbReference type="Google" id="ProtNLM"/>
    </source>
</evidence>
<sequence>MPNPKERKDTQTARILIGDSPEPLFIDLDLICETSPFFANAFRGSFRESEEKEIMLGEVERESIVDFLHWLKTRDKAKDGRQLSHPTKLWPLLKLWVVADMYKVPELQNQAMFRIAKLYHTYNGKNIQPEVLEYVYEHSGTGSPIRRVMLDFAAGKMDTTFYSQNSNVLPLEFSQELCLLQMTRARQFETEIPEINAVAYYVAEDHLDMHEWQQSWRDYTPADQLSQPASPEQLASRPILTPRRKATVYQGVYYPEEL</sequence>
<dbReference type="PANTHER" id="PTHR47843">
    <property type="entry name" value="BTB DOMAIN-CONTAINING PROTEIN-RELATED"/>
    <property type="match status" value="1"/>
</dbReference>
<organism evidence="1 2">
    <name type="scientific">Tothia fuscella</name>
    <dbReference type="NCBI Taxonomy" id="1048955"/>
    <lineage>
        <taxon>Eukaryota</taxon>
        <taxon>Fungi</taxon>
        <taxon>Dikarya</taxon>
        <taxon>Ascomycota</taxon>
        <taxon>Pezizomycotina</taxon>
        <taxon>Dothideomycetes</taxon>
        <taxon>Pleosporomycetidae</taxon>
        <taxon>Venturiales</taxon>
        <taxon>Cylindrosympodiaceae</taxon>
        <taxon>Tothia</taxon>
    </lineage>
</organism>
<keyword evidence="2" id="KW-1185">Reference proteome</keyword>
<gene>
    <name evidence="1" type="ORF">EJ08DRAFT_676700</name>
</gene>
<proteinExistence type="predicted"/>
<accession>A0A9P4NXL1</accession>
<name>A0A9P4NXL1_9PEZI</name>
<dbReference type="OrthoDB" id="1022638at2759"/>
<protein>
    <recommendedName>
        <fullName evidence="3">BTB domain-containing protein</fullName>
    </recommendedName>
</protein>
<evidence type="ECO:0000313" key="2">
    <source>
        <dbReference type="Proteomes" id="UP000800235"/>
    </source>
</evidence>
<reference evidence="1" key="1">
    <citation type="journal article" date="2020" name="Stud. Mycol.">
        <title>101 Dothideomycetes genomes: a test case for predicting lifestyles and emergence of pathogens.</title>
        <authorList>
            <person name="Haridas S."/>
            <person name="Albert R."/>
            <person name="Binder M."/>
            <person name="Bloem J."/>
            <person name="Labutti K."/>
            <person name="Salamov A."/>
            <person name="Andreopoulos B."/>
            <person name="Baker S."/>
            <person name="Barry K."/>
            <person name="Bills G."/>
            <person name="Bluhm B."/>
            <person name="Cannon C."/>
            <person name="Castanera R."/>
            <person name="Culley D."/>
            <person name="Daum C."/>
            <person name="Ezra D."/>
            <person name="Gonzalez J."/>
            <person name="Henrissat B."/>
            <person name="Kuo A."/>
            <person name="Liang C."/>
            <person name="Lipzen A."/>
            <person name="Lutzoni F."/>
            <person name="Magnuson J."/>
            <person name="Mondo S."/>
            <person name="Nolan M."/>
            <person name="Ohm R."/>
            <person name="Pangilinan J."/>
            <person name="Park H.-J."/>
            <person name="Ramirez L."/>
            <person name="Alfaro M."/>
            <person name="Sun H."/>
            <person name="Tritt A."/>
            <person name="Yoshinaga Y."/>
            <person name="Zwiers L.-H."/>
            <person name="Turgeon B."/>
            <person name="Goodwin S."/>
            <person name="Spatafora J."/>
            <person name="Crous P."/>
            <person name="Grigoriev I."/>
        </authorList>
    </citation>
    <scope>NUCLEOTIDE SEQUENCE</scope>
    <source>
        <strain evidence="1">CBS 130266</strain>
    </source>
</reference>